<dbReference type="Proteomes" id="UP001153332">
    <property type="component" value="Unassembled WGS sequence"/>
</dbReference>
<organism evidence="1 2">
    <name type="scientific">Lasiodiplodia mahajangana</name>
    <dbReference type="NCBI Taxonomy" id="1108764"/>
    <lineage>
        <taxon>Eukaryota</taxon>
        <taxon>Fungi</taxon>
        <taxon>Dikarya</taxon>
        <taxon>Ascomycota</taxon>
        <taxon>Pezizomycotina</taxon>
        <taxon>Dothideomycetes</taxon>
        <taxon>Dothideomycetes incertae sedis</taxon>
        <taxon>Botryosphaeriales</taxon>
        <taxon>Botryosphaeriaceae</taxon>
        <taxon>Lasiodiplodia</taxon>
    </lineage>
</organism>
<protein>
    <submittedName>
        <fullName evidence="1">Uncharacterized protein</fullName>
    </submittedName>
</protein>
<accession>A0ACC2JWC1</accession>
<dbReference type="EMBL" id="JAPUUL010000243">
    <property type="protein sequence ID" value="KAJ8131701.1"/>
    <property type="molecule type" value="Genomic_DNA"/>
</dbReference>
<reference evidence="1" key="1">
    <citation type="submission" date="2022-12" db="EMBL/GenBank/DDBJ databases">
        <title>Genome Sequence of Lasiodiplodia mahajangana.</title>
        <authorList>
            <person name="Buettner E."/>
        </authorList>
    </citation>
    <scope>NUCLEOTIDE SEQUENCE</scope>
    <source>
        <strain evidence="1">VT137</strain>
    </source>
</reference>
<name>A0ACC2JWC1_9PEZI</name>
<sequence length="507" mass="55517">MDRTPEPLDRLDRTTIGGDTSIPRMISGLWQLAGGHDEEVDIDAAAYAMEGLIDKGLDCFDMADHYGDAELVVGRFHATSSRNMLAFTKWCPPENGIKSFEAAEQAVDLALRRMGQKQITLMQYHIWDYSDDTYWHNLAHLRVMQKQGKIKHVGVTNVDAAHLELLSDTGFEITTNQVSCSVLDQRLVRGRLASVCDKYKVGVLAYGTLLGGFLSEKWLGQPEPEDINSLNWSLRKYLRFIRAVGGWESFQGILQALSTIALGHDVSIAAVATRYVLDIPVVSAVIVGCRLTADSSQYATRNLEAFTFTLSADDHALIQRAQQALLDIPGDCGDEYRRPPYLTAAGDLSHHIKDSHNVKLSEAIAAGRRIEYSTGSPWEPIAGYCRAVRTGNHVYVSGTTANSPLNTGVPVLGGSSARSQVVAILDIINRALKALGGTLSDVVRTRVIVKNETDCEGVSRAHGWVFQCEGIRPSNMLFVADLVGAEYLVEIEAEARLGFGDVLHLSS</sequence>
<evidence type="ECO:0000313" key="1">
    <source>
        <dbReference type="EMBL" id="KAJ8131701.1"/>
    </source>
</evidence>
<evidence type="ECO:0000313" key="2">
    <source>
        <dbReference type="Proteomes" id="UP001153332"/>
    </source>
</evidence>
<gene>
    <name evidence="1" type="ORF">O1611_g1920</name>
</gene>
<proteinExistence type="predicted"/>
<keyword evidence="2" id="KW-1185">Reference proteome</keyword>
<comment type="caution">
    <text evidence="1">The sequence shown here is derived from an EMBL/GenBank/DDBJ whole genome shotgun (WGS) entry which is preliminary data.</text>
</comment>